<dbReference type="RefSeq" id="WP_344530532.1">
    <property type="nucleotide sequence ID" value="NZ_BAAAPE010000011.1"/>
</dbReference>
<accession>A0ABP5HQB4</accession>
<keyword evidence="1" id="KW-0489">Methyltransferase</keyword>
<sequence length="246" mass="26446">MSDVQYGSAVSSVYDILLSDPIPARDTVDFLRDRVAGKDVLELGVGTGRIAEPLAPLVRTLTGVDNSPHMLEGFRAKGVPQNVTLIQADFRTPVPTGGSFDAAYSTLGSLACCRDRDELRAALRGAAGRLRPGGVLCLEYYSADTYRLMLQASPFASRTAEGHPFEIRLALDPVRTVLTSATTISVHGEKVDFAEDVLLLEADEVERCLTEAGFAAVETLRQPGQPFDWYVARAPSASESAAEPTE</sequence>
<reference evidence="5" key="1">
    <citation type="journal article" date="2019" name="Int. J. Syst. Evol. Microbiol.">
        <title>The Global Catalogue of Microorganisms (GCM) 10K type strain sequencing project: providing services to taxonomists for standard genome sequencing and annotation.</title>
        <authorList>
            <consortium name="The Broad Institute Genomics Platform"/>
            <consortium name="The Broad Institute Genome Sequencing Center for Infectious Disease"/>
            <person name="Wu L."/>
            <person name="Ma J."/>
        </authorList>
    </citation>
    <scope>NUCLEOTIDE SEQUENCE [LARGE SCALE GENOMIC DNA]</scope>
    <source>
        <strain evidence="5">JCM 15478</strain>
    </source>
</reference>
<dbReference type="InterPro" id="IPR029063">
    <property type="entry name" value="SAM-dependent_MTases_sf"/>
</dbReference>
<evidence type="ECO:0000256" key="2">
    <source>
        <dbReference type="ARBA" id="ARBA00022679"/>
    </source>
</evidence>
<evidence type="ECO:0000313" key="5">
    <source>
        <dbReference type="Proteomes" id="UP001500016"/>
    </source>
</evidence>
<feature type="domain" description="Methyltransferase" evidence="3">
    <location>
        <begin position="40"/>
        <end position="134"/>
    </location>
</feature>
<dbReference type="PANTHER" id="PTHR43861">
    <property type="entry name" value="TRANS-ACONITATE 2-METHYLTRANSFERASE-RELATED"/>
    <property type="match status" value="1"/>
</dbReference>
<organism evidence="4 5">
    <name type="scientific">Streptomyces albiaxialis</name>
    <dbReference type="NCBI Taxonomy" id="329523"/>
    <lineage>
        <taxon>Bacteria</taxon>
        <taxon>Bacillati</taxon>
        <taxon>Actinomycetota</taxon>
        <taxon>Actinomycetes</taxon>
        <taxon>Kitasatosporales</taxon>
        <taxon>Streptomycetaceae</taxon>
        <taxon>Streptomyces</taxon>
    </lineage>
</organism>
<dbReference type="Pfam" id="PF13649">
    <property type="entry name" value="Methyltransf_25"/>
    <property type="match status" value="1"/>
</dbReference>
<protein>
    <recommendedName>
        <fullName evidence="3">Methyltransferase domain-containing protein</fullName>
    </recommendedName>
</protein>
<dbReference type="EMBL" id="BAAAPE010000011">
    <property type="protein sequence ID" value="GAA2082734.1"/>
    <property type="molecule type" value="Genomic_DNA"/>
</dbReference>
<proteinExistence type="predicted"/>
<keyword evidence="2" id="KW-0808">Transferase</keyword>
<evidence type="ECO:0000259" key="3">
    <source>
        <dbReference type="Pfam" id="PF13649"/>
    </source>
</evidence>
<dbReference type="CDD" id="cd02440">
    <property type="entry name" value="AdoMet_MTases"/>
    <property type="match status" value="1"/>
</dbReference>
<dbReference type="Proteomes" id="UP001500016">
    <property type="component" value="Unassembled WGS sequence"/>
</dbReference>
<dbReference type="Gene3D" id="3.40.50.150">
    <property type="entry name" value="Vaccinia Virus protein VP39"/>
    <property type="match status" value="1"/>
</dbReference>
<dbReference type="PANTHER" id="PTHR43861:SF1">
    <property type="entry name" value="TRANS-ACONITATE 2-METHYLTRANSFERASE"/>
    <property type="match status" value="1"/>
</dbReference>
<dbReference type="SUPFAM" id="SSF53335">
    <property type="entry name" value="S-adenosyl-L-methionine-dependent methyltransferases"/>
    <property type="match status" value="1"/>
</dbReference>
<evidence type="ECO:0000256" key="1">
    <source>
        <dbReference type="ARBA" id="ARBA00022603"/>
    </source>
</evidence>
<evidence type="ECO:0000313" key="4">
    <source>
        <dbReference type="EMBL" id="GAA2082734.1"/>
    </source>
</evidence>
<gene>
    <name evidence="4" type="ORF">GCM10009801_42700</name>
</gene>
<keyword evidence="5" id="KW-1185">Reference proteome</keyword>
<comment type="caution">
    <text evidence="4">The sequence shown here is derived from an EMBL/GenBank/DDBJ whole genome shotgun (WGS) entry which is preliminary data.</text>
</comment>
<name>A0ABP5HQB4_9ACTN</name>
<dbReference type="InterPro" id="IPR041698">
    <property type="entry name" value="Methyltransf_25"/>
</dbReference>